<name>A0AAV3QEX3_LITER</name>
<sequence length="89" mass="10001">MYSSAEAAHAGLLRKRNERGVIMLRVVSDKKSRRQVGGKVVESFDGVVSFDVRMAENDGFLVKGNIKIVQNTATPAFRERKSPNIDWKH</sequence>
<dbReference type="Proteomes" id="UP001454036">
    <property type="component" value="Unassembled WGS sequence"/>
</dbReference>
<protein>
    <submittedName>
        <fullName evidence="1">Uncharacterized protein</fullName>
    </submittedName>
</protein>
<reference evidence="1 2" key="1">
    <citation type="submission" date="2024-01" db="EMBL/GenBank/DDBJ databases">
        <title>The complete chloroplast genome sequence of Lithospermum erythrorhizon: insights into the phylogenetic relationship among Boraginaceae species and the maternal lineages of purple gromwells.</title>
        <authorList>
            <person name="Okada T."/>
            <person name="Watanabe K."/>
        </authorList>
    </citation>
    <scope>NUCLEOTIDE SEQUENCE [LARGE SCALE GENOMIC DNA]</scope>
</reference>
<proteinExistence type="predicted"/>
<evidence type="ECO:0000313" key="2">
    <source>
        <dbReference type="Proteomes" id="UP001454036"/>
    </source>
</evidence>
<dbReference type="EMBL" id="BAABME010004263">
    <property type="protein sequence ID" value="GAA0161741.1"/>
    <property type="molecule type" value="Genomic_DNA"/>
</dbReference>
<keyword evidence="2" id="KW-1185">Reference proteome</keyword>
<accession>A0AAV3QEX3</accession>
<organism evidence="1 2">
    <name type="scientific">Lithospermum erythrorhizon</name>
    <name type="common">Purple gromwell</name>
    <name type="synonym">Lithospermum officinale var. erythrorhizon</name>
    <dbReference type="NCBI Taxonomy" id="34254"/>
    <lineage>
        <taxon>Eukaryota</taxon>
        <taxon>Viridiplantae</taxon>
        <taxon>Streptophyta</taxon>
        <taxon>Embryophyta</taxon>
        <taxon>Tracheophyta</taxon>
        <taxon>Spermatophyta</taxon>
        <taxon>Magnoliopsida</taxon>
        <taxon>eudicotyledons</taxon>
        <taxon>Gunneridae</taxon>
        <taxon>Pentapetalae</taxon>
        <taxon>asterids</taxon>
        <taxon>lamiids</taxon>
        <taxon>Boraginales</taxon>
        <taxon>Boraginaceae</taxon>
        <taxon>Boraginoideae</taxon>
        <taxon>Lithospermeae</taxon>
        <taxon>Lithospermum</taxon>
    </lineage>
</organism>
<comment type="caution">
    <text evidence="1">The sequence shown here is derived from an EMBL/GenBank/DDBJ whole genome shotgun (WGS) entry which is preliminary data.</text>
</comment>
<evidence type="ECO:0000313" key="1">
    <source>
        <dbReference type="EMBL" id="GAA0161741.1"/>
    </source>
</evidence>
<gene>
    <name evidence="1" type="ORF">LIER_17988</name>
</gene>
<dbReference type="AlphaFoldDB" id="A0AAV3QEX3"/>